<evidence type="ECO:0000313" key="3">
    <source>
        <dbReference type="EMBL" id="RZF21554.1"/>
    </source>
</evidence>
<reference evidence="4" key="1">
    <citation type="journal article" date="2019" name="Int. J. Syst. Evol. Microbiol.">
        <title>Halobacteriovorax valvorus sp. nov., a novel prokaryotic predator isolated from coastal seawater of China.</title>
        <authorList>
            <person name="Chen M.-X."/>
        </authorList>
    </citation>
    <scope>NUCLEOTIDE SEQUENCE [LARGE SCALE GENOMIC DNA]</scope>
    <source>
        <strain evidence="4">BL9</strain>
    </source>
</reference>
<keyword evidence="3" id="KW-0489">Methyltransferase</keyword>
<gene>
    <name evidence="3" type="ORF">DAY19_07655</name>
</gene>
<dbReference type="GO" id="GO:0008168">
    <property type="term" value="F:methyltransferase activity"/>
    <property type="evidence" value="ECO:0007669"/>
    <property type="project" value="UniProtKB-KW"/>
</dbReference>
<dbReference type="InterPro" id="IPR013216">
    <property type="entry name" value="Methyltransf_11"/>
</dbReference>
<name>A0ABY0IF47_9BACT</name>
<protein>
    <submittedName>
        <fullName evidence="3">Class I SAM-dependent methyltransferase</fullName>
    </submittedName>
</protein>
<evidence type="ECO:0000259" key="2">
    <source>
        <dbReference type="Pfam" id="PF08241"/>
    </source>
</evidence>
<dbReference type="Pfam" id="PF08241">
    <property type="entry name" value="Methyltransf_11"/>
    <property type="match status" value="1"/>
</dbReference>
<evidence type="ECO:0000256" key="1">
    <source>
        <dbReference type="ARBA" id="ARBA00022679"/>
    </source>
</evidence>
<dbReference type="RefSeq" id="WP_115361056.1">
    <property type="nucleotide sequence ID" value="NZ_QDKL01000002.1"/>
</dbReference>
<dbReference type="PANTHER" id="PTHR43861:SF3">
    <property type="entry name" value="PUTATIVE (AFU_ORTHOLOGUE AFUA_2G14390)-RELATED"/>
    <property type="match status" value="1"/>
</dbReference>
<comment type="caution">
    <text evidence="3">The sequence shown here is derived from an EMBL/GenBank/DDBJ whole genome shotgun (WGS) entry which is preliminary data.</text>
</comment>
<keyword evidence="1" id="KW-0808">Transferase</keyword>
<organism evidence="3 4">
    <name type="scientific">Halobacteriovorax vibrionivorans</name>
    <dbReference type="NCBI Taxonomy" id="2152716"/>
    <lineage>
        <taxon>Bacteria</taxon>
        <taxon>Pseudomonadati</taxon>
        <taxon>Bdellovibrionota</taxon>
        <taxon>Bacteriovoracia</taxon>
        <taxon>Bacteriovoracales</taxon>
        <taxon>Halobacteriovoraceae</taxon>
        <taxon>Halobacteriovorax</taxon>
    </lineage>
</organism>
<dbReference type="Gene3D" id="3.40.50.150">
    <property type="entry name" value="Vaccinia Virus protein VP39"/>
    <property type="match status" value="1"/>
</dbReference>
<dbReference type="GO" id="GO:0032259">
    <property type="term" value="P:methylation"/>
    <property type="evidence" value="ECO:0007669"/>
    <property type="project" value="UniProtKB-KW"/>
</dbReference>
<dbReference type="EMBL" id="QDKL01000002">
    <property type="protein sequence ID" value="RZF21554.1"/>
    <property type="molecule type" value="Genomic_DNA"/>
</dbReference>
<feature type="domain" description="Methyltransferase type 11" evidence="2">
    <location>
        <begin position="40"/>
        <end position="133"/>
    </location>
</feature>
<accession>A0ABY0IF47</accession>
<dbReference type="CDD" id="cd02440">
    <property type="entry name" value="AdoMet_MTases"/>
    <property type="match status" value="1"/>
</dbReference>
<keyword evidence="4" id="KW-1185">Reference proteome</keyword>
<dbReference type="PANTHER" id="PTHR43861">
    <property type="entry name" value="TRANS-ACONITATE 2-METHYLTRANSFERASE-RELATED"/>
    <property type="match status" value="1"/>
</dbReference>
<sequence>MSHFNHAANTWDSEDKIKLMGELAQKTLQVLNISKEVDILDFGCGTGLFGLEFINIAKSITGVDTSHGMLEVFNKKTSDQDHIRSINIDLEKVDLDEKFDLIISSMTFHHLDSPDKMTLKLASMLRDGGKMAIVDLETEDGSFHPDPKAMGVKHFGFSNEEIVGWADAAGLNVEITTINTRTKNLKKYNQFLAVFYK</sequence>
<proteinExistence type="predicted"/>
<dbReference type="Proteomes" id="UP000443582">
    <property type="component" value="Unassembled WGS sequence"/>
</dbReference>
<evidence type="ECO:0000313" key="4">
    <source>
        <dbReference type="Proteomes" id="UP000443582"/>
    </source>
</evidence>
<dbReference type="InterPro" id="IPR029063">
    <property type="entry name" value="SAM-dependent_MTases_sf"/>
</dbReference>
<dbReference type="SUPFAM" id="SSF53335">
    <property type="entry name" value="S-adenosyl-L-methionine-dependent methyltransferases"/>
    <property type="match status" value="1"/>
</dbReference>